<keyword evidence="4" id="KW-1185">Reference proteome</keyword>
<dbReference type="EMBL" id="VPFL01000027">
    <property type="protein sequence ID" value="TXF10531.1"/>
    <property type="molecule type" value="Genomic_DNA"/>
</dbReference>
<comment type="similarity">
    <text evidence="1 2">Belongs to the phD/YefM antitoxin family.</text>
</comment>
<dbReference type="AlphaFoldDB" id="A0A5C7ET67"/>
<dbReference type="InterPro" id="IPR006442">
    <property type="entry name" value="Antitoxin_Phd/YefM"/>
</dbReference>
<comment type="function">
    <text evidence="2">Antitoxin component of a type II toxin-antitoxin (TA) system.</text>
</comment>
<organism evidence="3 4">
    <name type="scientific">Pelomicrobium methylotrophicum</name>
    <dbReference type="NCBI Taxonomy" id="2602750"/>
    <lineage>
        <taxon>Bacteria</taxon>
        <taxon>Pseudomonadati</taxon>
        <taxon>Pseudomonadota</taxon>
        <taxon>Hydrogenophilia</taxon>
        <taxon>Hydrogenophilia incertae sedis</taxon>
        <taxon>Pelomicrobium</taxon>
    </lineage>
</organism>
<dbReference type="InterPro" id="IPR036165">
    <property type="entry name" value="YefM-like_sf"/>
</dbReference>
<dbReference type="OrthoDB" id="8906959at2"/>
<gene>
    <name evidence="3" type="ORF">FR698_14625</name>
</gene>
<name>A0A5C7ET67_9PROT</name>
<protein>
    <recommendedName>
        <fullName evidence="2">Antitoxin</fullName>
    </recommendedName>
</protein>
<dbReference type="NCBIfam" id="TIGR01552">
    <property type="entry name" value="phd_fam"/>
    <property type="match status" value="1"/>
</dbReference>
<dbReference type="Pfam" id="PF02604">
    <property type="entry name" value="PhdYeFM_antitox"/>
    <property type="match status" value="1"/>
</dbReference>
<reference evidence="3 4" key="1">
    <citation type="submission" date="2019-08" db="EMBL/GenBank/DDBJ databases">
        <title>Pelomicrobium methylotrophicum gen. nov., sp. nov. a moderately thermophilic, facultatively anaerobic, lithoautotrophic and methylotrophic bacterium isolated from a terrestrial mud volcano.</title>
        <authorList>
            <person name="Slobodkina G.B."/>
            <person name="Merkel A.Y."/>
            <person name="Slobodkin A.I."/>
        </authorList>
    </citation>
    <scope>NUCLEOTIDE SEQUENCE [LARGE SCALE GENOMIC DNA]</scope>
    <source>
        <strain evidence="3 4">SM250</strain>
    </source>
</reference>
<dbReference type="RefSeq" id="WP_147800937.1">
    <property type="nucleotide sequence ID" value="NZ_VPFL01000027.1"/>
</dbReference>
<evidence type="ECO:0000313" key="3">
    <source>
        <dbReference type="EMBL" id="TXF10531.1"/>
    </source>
</evidence>
<proteinExistence type="inferred from homology"/>
<dbReference type="Gene3D" id="3.40.1620.10">
    <property type="entry name" value="YefM-like domain"/>
    <property type="match status" value="1"/>
</dbReference>
<accession>A0A5C7ET67</accession>
<dbReference type="SUPFAM" id="SSF143120">
    <property type="entry name" value="YefM-like"/>
    <property type="match status" value="1"/>
</dbReference>
<evidence type="ECO:0000313" key="4">
    <source>
        <dbReference type="Proteomes" id="UP000321201"/>
    </source>
</evidence>
<sequence length="83" mass="9203">MSGIKKSGVEAARKNLSALLEQAYRGEPSLITRHGKVYAAIVPPSYLNKRPGRVDLRALRGTGKGLWGRSVRGAIARMRDEWR</sequence>
<evidence type="ECO:0000256" key="1">
    <source>
        <dbReference type="ARBA" id="ARBA00009981"/>
    </source>
</evidence>
<evidence type="ECO:0000256" key="2">
    <source>
        <dbReference type="RuleBase" id="RU362080"/>
    </source>
</evidence>
<dbReference type="Proteomes" id="UP000321201">
    <property type="component" value="Unassembled WGS sequence"/>
</dbReference>
<dbReference type="InParanoid" id="A0A5C7ET67"/>
<comment type="caution">
    <text evidence="3">The sequence shown here is derived from an EMBL/GenBank/DDBJ whole genome shotgun (WGS) entry which is preliminary data.</text>
</comment>